<accession>A0ABP6ZRW4</accession>
<protein>
    <recommendedName>
        <fullName evidence="1">Peptidase S24/S26A/S26B/S26C domain-containing protein</fullName>
    </recommendedName>
</protein>
<dbReference type="EMBL" id="BAAAZO010000006">
    <property type="protein sequence ID" value="GAA3618205.1"/>
    <property type="molecule type" value="Genomic_DNA"/>
</dbReference>
<feature type="domain" description="Peptidase S24/S26A/S26B/S26C" evidence="1">
    <location>
        <begin position="16"/>
        <end position="78"/>
    </location>
</feature>
<evidence type="ECO:0000313" key="2">
    <source>
        <dbReference type="EMBL" id="GAA3618205.1"/>
    </source>
</evidence>
<dbReference type="Pfam" id="PF00717">
    <property type="entry name" value="Peptidase_S24"/>
    <property type="match status" value="1"/>
</dbReference>
<evidence type="ECO:0000313" key="3">
    <source>
        <dbReference type="Proteomes" id="UP001501074"/>
    </source>
</evidence>
<dbReference type="Gene3D" id="2.10.109.10">
    <property type="entry name" value="Umud Fragment, subunit A"/>
    <property type="match status" value="1"/>
</dbReference>
<evidence type="ECO:0000259" key="1">
    <source>
        <dbReference type="Pfam" id="PF00717"/>
    </source>
</evidence>
<dbReference type="InterPro" id="IPR036286">
    <property type="entry name" value="LexA/Signal_pep-like_sf"/>
</dbReference>
<dbReference type="CDD" id="cd06529">
    <property type="entry name" value="S24_LexA-like"/>
    <property type="match status" value="1"/>
</dbReference>
<proteinExistence type="predicted"/>
<dbReference type="RefSeq" id="WP_231480774.1">
    <property type="nucleotide sequence ID" value="NZ_BAAAZO010000006.1"/>
</dbReference>
<dbReference type="InterPro" id="IPR015927">
    <property type="entry name" value="Peptidase_S24_S26A/B/C"/>
</dbReference>
<dbReference type="InterPro" id="IPR039418">
    <property type="entry name" value="LexA-like"/>
</dbReference>
<gene>
    <name evidence="2" type="ORF">GCM10022223_38650</name>
</gene>
<comment type="caution">
    <text evidence="2">The sequence shown here is derived from an EMBL/GenBank/DDBJ whole genome shotgun (WGS) entry which is preliminary data.</text>
</comment>
<dbReference type="SUPFAM" id="SSF51306">
    <property type="entry name" value="LexA/Signal peptidase"/>
    <property type="match status" value="1"/>
</dbReference>
<name>A0ABP6ZRW4_9ACTN</name>
<reference evidence="3" key="1">
    <citation type="journal article" date="2019" name="Int. J. Syst. Evol. Microbiol.">
        <title>The Global Catalogue of Microorganisms (GCM) 10K type strain sequencing project: providing services to taxonomists for standard genome sequencing and annotation.</title>
        <authorList>
            <consortium name="The Broad Institute Genomics Platform"/>
            <consortium name="The Broad Institute Genome Sequencing Center for Infectious Disease"/>
            <person name="Wu L."/>
            <person name="Ma J."/>
        </authorList>
    </citation>
    <scope>NUCLEOTIDE SEQUENCE [LARGE SCALE GENOMIC DNA]</scope>
    <source>
        <strain evidence="3">JCM 16902</strain>
    </source>
</reference>
<dbReference type="Proteomes" id="UP001501074">
    <property type="component" value="Unassembled WGS sequence"/>
</dbReference>
<keyword evidence="3" id="KW-1185">Reference proteome</keyword>
<organism evidence="2 3">
    <name type="scientific">Kineosporia mesophila</name>
    <dbReference type="NCBI Taxonomy" id="566012"/>
    <lineage>
        <taxon>Bacteria</taxon>
        <taxon>Bacillati</taxon>
        <taxon>Actinomycetota</taxon>
        <taxon>Actinomycetes</taxon>
        <taxon>Kineosporiales</taxon>
        <taxon>Kineosporiaceae</taxon>
        <taxon>Kineosporia</taxon>
    </lineage>
</organism>
<sequence>MSSPTVHRPLLPIGQVIVRGRSMEPSLRDGDRLLVHWGARPQVGRVAVVRLPGDRPLSVKRLSFREDGGWWVERDNPAEGVDSWQVGAVPDDDVLAVVLFRIWPDPGKITGPRRADQQGAE</sequence>